<dbReference type="PANTHER" id="PTHR31973:SF187">
    <property type="entry name" value="MUTATOR TRANSPOSASE MUDRA PROTEIN"/>
    <property type="match status" value="1"/>
</dbReference>
<organism evidence="3 4">
    <name type="scientific">Striga hermonthica</name>
    <name type="common">Purple witchweed</name>
    <name type="synonym">Buchnera hermonthica</name>
    <dbReference type="NCBI Taxonomy" id="68872"/>
    <lineage>
        <taxon>Eukaryota</taxon>
        <taxon>Viridiplantae</taxon>
        <taxon>Streptophyta</taxon>
        <taxon>Embryophyta</taxon>
        <taxon>Tracheophyta</taxon>
        <taxon>Spermatophyta</taxon>
        <taxon>Magnoliopsida</taxon>
        <taxon>eudicotyledons</taxon>
        <taxon>Gunneridae</taxon>
        <taxon>Pentapetalae</taxon>
        <taxon>asterids</taxon>
        <taxon>lamiids</taxon>
        <taxon>Lamiales</taxon>
        <taxon>Orobanchaceae</taxon>
        <taxon>Buchnereae</taxon>
        <taxon>Striga</taxon>
    </lineage>
</organism>
<dbReference type="OrthoDB" id="1918246at2759"/>
<feature type="compositionally biased region" description="Basic and acidic residues" evidence="1">
    <location>
        <begin position="140"/>
        <end position="157"/>
    </location>
</feature>
<protein>
    <recommendedName>
        <fullName evidence="2">Transposase MuDR plant domain-containing protein</fullName>
    </recommendedName>
</protein>
<feature type="region of interest" description="Disordered" evidence="1">
    <location>
        <begin position="92"/>
        <end position="157"/>
    </location>
</feature>
<gene>
    <name evidence="3" type="ORF">SHERM_17850</name>
</gene>
<dbReference type="EMBL" id="CACSLK010018944">
    <property type="protein sequence ID" value="CAA0819378.1"/>
    <property type="molecule type" value="Genomic_DNA"/>
</dbReference>
<dbReference type="Proteomes" id="UP001153555">
    <property type="component" value="Unassembled WGS sequence"/>
</dbReference>
<feature type="region of interest" description="Disordered" evidence="1">
    <location>
        <begin position="48"/>
        <end position="77"/>
    </location>
</feature>
<dbReference type="PANTHER" id="PTHR31973">
    <property type="entry name" value="POLYPROTEIN, PUTATIVE-RELATED"/>
    <property type="match status" value="1"/>
</dbReference>
<comment type="caution">
    <text evidence="3">The sequence shown here is derived from an EMBL/GenBank/DDBJ whole genome shotgun (WGS) entry which is preliminary data.</text>
</comment>
<feature type="compositionally biased region" description="Low complexity" evidence="1">
    <location>
        <begin position="57"/>
        <end position="76"/>
    </location>
</feature>
<feature type="non-terminal residue" evidence="3">
    <location>
        <position position="1"/>
    </location>
</feature>
<keyword evidence="4" id="KW-1185">Reference proteome</keyword>
<evidence type="ECO:0000256" key="1">
    <source>
        <dbReference type="SAM" id="MobiDB-lite"/>
    </source>
</evidence>
<name>A0A9N7N035_STRHE</name>
<reference evidence="3" key="1">
    <citation type="submission" date="2019-12" db="EMBL/GenBank/DDBJ databases">
        <authorList>
            <person name="Scholes J."/>
        </authorList>
    </citation>
    <scope>NUCLEOTIDE SEQUENCE</scope>
</reference>
<dbReference type="Pfam" id="PF03108">
    <property type="entry name" value="DBD_Tnp_Mut"/>
    <property type="match status" value="1"/>
</dbReference>
<dbReference type="AlphaFoldDB" id="A0A9N7N035"/>
<evidence type="ECO:0000313" key="3">
    <source>
        <dbReference type="EMBL" id="CAA0819378.1"/>
    </source>
</evidence>
<proteinExistence type="predicted"/>
<accession>A0A9N7N035</accession>
<feature type="domain" description="Transposase MuDR plant" evidence="2">
    <location>
        <begin position="244"/>
        <end position="301"/>
    </location>
</feature>
<dbReference type="InterPro" id="IPR004332">
    <property type="entry name" value="Transposase_MuDR"/>
</dbReference>
<feature type="non-terminal residue" evidence="3">
    <location>
        <position position="374"/>
    </location>
</feature>
<evidence type="ECO:0000313" key="4">
    <source>
        <dbReference type="Proteomes" id="UP001153555"/>
    </source>
</evidence>
<sequence>VGLILIRIGGDDDIRIWANCYLSDRELTVFVEVFNTFEPSSLSIEGSWVDLDESDSDTGSGSESGSESGSDSESGDNVVGVECVTQENNLAGVGNGISSHNDVGDDNIAGDGSLAGEGTRSQYDATEDNLDGEGNLAGVDKGKGVHLSDAEGNKDTEYSTDYYDEFFDSDYDMKDASSEDDDALFFDHVDASANGESESESIDSDNEDVVANPDKLDDLVDSENEAEVETPVFNPELIFDPVFELGMVFATKQEFRKAIQSHSIKTKRTLKTIKNDKIRVYVRCDDEGCKWRCNLLQMKGQCSYQIREYNPTHTCHGSFNVKNTKSKWLSERYISNFQTDPKRSVKGWRFDVIHELNVNISKDQAYRAKRRAMN</sequence>
<evidence type="ECO:0000259" key="2">
    <source>
        <dbReference type="Pfam" id="PF03108"/>
    </source>
</evidence>